<gene>
    <name evidence="1" type="ORF">KC01_LOCUS11386</name>
</gene>
<keyword evidence="2" id="KW-1185">Reference proteome</keyword>
<evidence type="ECO:0000313" key="1">
    <source>
        <dbReference type="EMBL" id="CAL1580560.1"/>
    </source>
</evidence>
<dbReference type="Proteomes" id="UP001497482">
    <property type="component" value="Chromosome 14"/>
</dbReference>
<accession>A0AAV2JXV1</accession>
<dbReference type="Gene3D" id="3.30.70.1820">
    <property type="entry name" value="L1 transposable element, RRM domain"/>
    <property type="match status" value="1"/>
</dbReference>
<reference evidence="1 2" key="1">
    <citation type="submission" date="2024-04" db="EMBL/GenBank/DDBJ databases">
        <authorList>
            <person name="Waldvogel A.-M."/>
            <person name="Schoenle A."/>
        </authorList>
    </citation>
    <scope>NUCLEOTIDE SEQUENCE [LARGE SCALE GENOMIC DNA]</scope>
</reference>
<organism evidence="1 2">
    <name type="scientific">Knipowitschia caucasica</name>
    <name type="common">Caucasian dwarf goby</name>
    <name type="synonym">Pomatoschistus caucasicus</name>
    <dbReference type="NCBI Taxonomy" id="637954"/>
    <lineage>
        <taxon>Eukaryota</taxon>
        <taxon>Metazoa</taxon>
        <taxon>Chordata</taxon>
        <taxon>Craniata</taxon>
        <taxon>Vertebrata</taxon>
        <taxon>Euteleostomi</taxon>
        <taxon>Actinopterygii</taxon>
        <taxon>Neopterygii</taxon>
        <taxon>Teleostei</taxon>
        <taxon>Neoteleostei</taxon>
        <taxon>Acanthomorphata</taxon>
        <taxon>Gobiaria</taxon>
        <taxon>Gobiiformes</taxon>
        <taxon>Gobioidei</taxon>
        <taxon>Gobiidae</taxon>
        <taxon>Gobiinae</taxon>
        <taxon>Knipowitschia</taxon>
    </lineage>
</organism>
<proteinExistence type="predicted"/>
<protein>
    <submittedName>
        <fullName evidence="1">Uncharacterized protein</fullName>
    </submittedName>
</protein>
<name>A0AAV2JXV1_KNICA</name>
<sequence>MEEFSADVKDALEHTLQLQLELQTRLTDIESWARRNNIRVHRIVEELCHRSLGPKPPQGANPRSIVIYFQEFKTKELVLRSAWRKGVAGAAVEEMVTSPDGARGDGFTRVTRKRSKEELTRIIQEKLKVFRRDQTKRLAH</sequence>
<evidence type="ECO:0000313" key="2">
    <source>
        <dbReference type="Proteomes" id="UP001497482"/>
    </source>
</evidence>
<dbReference type="AlphaFoldDB" id="A0AAV2JXV1"/>
<dbReference type="EMBL" id="OZ035836">
    <property type="protein sequence ID" value="CAL1580560.1"/>
    <property type="molecule type" value="Genomic_DNA"/>
</dbReference>